<name>A0A0P8W3N9_9CLOT</name>
<dbReference type="PATRIC" id="fig|36849.3.peg.3408"/>
<dbReference type="Proteomes" id="UP000050326">
    <property type="component" value="Unassembled WGS sequence"/>
</dbReference>
<evidence type="ECO:0000259" key="1">
    <source>
        <dbReference type="Pfam" id="PF03235"/>
    </source>
</evidence>
<protein>
    <recommendedName>
        <fullName evidence="5">DUF262 domain-containing protein</fullName>
    </recommendedName>
</protein>
<evidence type="ECO:0000313" key="3">
    <source>
        <dbReference type="EMBL" id="KPU43202.1"/>
    </source>
</evidence>
<dbReference type="EMBL" id="LKET01000041">
    <property type="protein sequence ID" value="KPU43202.1"/>
    <property type="molecule type" value="Genomic_DNA"/>
</dbReference>
<organism evidence="3 4">
    <name type="scientific">Oxobacter pfennigii</name>
    <dbReference type="NCBI Taxonomy" id="36849"/>
    <lineage>
        <taxon>Bacteria</taxon>
        <taxon>Bacillati</taxon>
        <taxon>Bacillota</taxon>
        <taxon>Clostridia</taxon>
        <taxon>Eubacteriales</taxon>
        <taxon>Clostridiaceae</taxon>
        <taxon>Oxobacter</taxon>
    </lineage>
</organism>
<evidence type="ECO:0008006" key="5">
    <source>
        <dbReference type="Google" id="ProtNLM"/>
    </source>
</evidence>
<dbReference type="PANTHER" id="PTHR35149:SF1">
    <property type="entry name" value="DUF5655 DOMAIN-CONTAINING PROTEIN"/>
    <property type="match status" value="1"/>
</dbReference>
<proteinExistence type="predicted"/>
<evidence type="ECO:0000313" key="4">
    <source>
        <dbReference type="Proteomes" id="UP000050326"/>
    </source>
</evidence>
<dbReference type="InterPro" id="IPR004919">
    <property type="entry name" value="GmrSD_N"/>
</dbReference>
<gene>
    <name evidence="3" type="ORF">OXPF_32160</name>
</gene>
<dbReference type="InterPro" id="IPR011089">
    <property type="entry name" value="GmrSD_C"/>
</dbReference>
<dbReference type="Pfam" id="PF07510">
    <property type="entry name" value="GmrSD_C"/>
    <property type="match status" value="1"/>
</dbReference>
<comment type="caution">
    <text evidence="3">The sequence shown here is derived from an EMBL/GenBank/DDBJ whole genome shotgun (WGS) entry which is preliminary data.</text>
</comment>
<sequence>MLSRLCESRPGTSGQVGPKYIILLVLLGKILYNLITICCSIGDKSLVVVERCTVMNEQLITLSKVFSERIFRIPDYQRGYAWTEKEVMEFWSDLLRLSDNKNHYVGVLTLEPVQESTYSQWVDDLWLIRSKKFSPYYIVDGQQRLTTSILLIKAIINLMNQKNIDKLNYTSSVDISKRFIAESKDENKSNSYLFGYEIANPSYSYLVDYVYSGKTVDKLGNKETTYTLNLKNALAFFEKELKKLNQNQLEQVYTKITQHFLFNTYEISSDIDVFVTFETMNNRGKPLSYLELLKNRLIYLSTLFTVSDDIKTRLRRDINDCWKDIYHVLGQGKTNYLPDDEFLDAHFHIYFCHELSEISKKYRRQPYFYQANMLLYDYLLDEYFVTEKVFASTLKTNDIIDYIDSLKESIKTWFYFNNPSEAGYSEDIVEYIRKINYLFRPQRIRDRRYVGRERTNPYKVLILVCLQNAKDEKTLLKFLRILERYIFLKELIPFECYDGDFSLFNLDITDMLIKLDKGDLTVVGISEKIDKITTDIVENDTTTKNLIAFYKRNGFYNQNFLRYFLCEYEVSLMKSSKADIEKLNRDVYFNKGYNSIEHIYPQRARQDYWLELFKSYTQKQRSSLRNSLGNFVAVSEAKNGRLGNKPFPEKKNGNHSFVGYKYGTYAEIELTECDDWGADEIKKRGLKLINFLNDRWKYKIGNSTSDKLDFLGLSFLKSKSKKV</sequence>
<feature type="domain" description="GmrSD restriction endonucleases N-terminal" evidence="1">
    <location>
        <begin position="63"/>
        <end position="297"/>
    </location>
</feature>
<dbReference type="PANTHER" id="PTHR35149">
    <property type="entry name" value="SLL5132 PROTEIN"/>
    <property type="match status" value="1"/>
</dbReference>
<evidence type="ECO:0000259" key="2">
    <source>
        <dbReference type="Pfam" id="PF07510"/>
    </source>
</evidence>
<dbReference type="STRING" id="36849.OXPF_32160"/>
<keyword evidence="4" id="KW-1185">Reference proteome</keyword>
<accession>A0A0P8W3N9</accession>
<dbReference type="Pfam" id="PF03235">
    <property type="entry name" value="GmrSD_N"/>
    <property type="match status" value="1"/>
</dbReference>
<dbReference type="AlphaFoldDB" id="A0A0P8W3N9"/>
<feature type="domain" description="GmrSD restriction endonucleases C-terminal" evidence="2">
    <location>
        <begin position="544"/>
        <end position="689"/>
    </location>
</feature>
<reference evidence="3 4" key="1">
    <citation type="submission" date="2015-09" db="EMBL/GenBank/DDBJ databases">
        <title>Genome sequence of Oxobacter pfennigii DSM 3222.</title>
        <authorList>
            <person name="Poehlein A."/>
            <person name="Bengelsdorf F.R."/>
            <person name="Schiel-Bengelsdorf B."/>
            <person name="Duerre P."/>
            <person name="Daniel R."/>
        </authorList>
    </citation>
    <scope>NUCLEOTIDE SEQUENCE [LARGE SCALE GENOMIC DNA]</scope>
    <source>
        <strain evidence="3 4">DSM 3222</strain>
    </source>
</reference>